<sequence length="175" mass="20146">MANSKNEIGWQCLTVKWEPRATCFRNERVAIVENGSVVEGMEQKLFRAVELTLPRPGLKECSTGKNTLFPIAVVDSNSSQRGQAEIFHHYGEGHLSQELGKVDSVARLKGFCLPVHLWPWLALSIVYVSWSFTAEKRFWKLRSGFDLMLWIVFQIAIITKFHTNSLAMRKFCHRY</sequence>
<keyword evidence="3" id="KW-1185">Reference proteome</keyword>
<comment type="caution">
    <text evidence="2">The sequence shown here is derived from an EMBL/GenBank/DDBJ whole genome shotgun (WGS) entry which is preliminary data.</text>
</comment>
<feature type="transmembrane region" description="Helical" evidence="1">
    <location>
        <begin position="111"/>
        <end position="132"/>
    </location>
</feature>
<reference evidence="2 3" key="1">
    <citation type="submission" date="2021-06" db="EMBL/GenBank/DDBJ databases">
        <title>Caerostris extrusa draft genome.</title>
        <authorList>
            <person name="Kono N."/>
            <person name="Arakawa K."/>
        </authorList>
    </citation>
    <scope>NUCLEOTIDE SEQUENCE [LARGE SCALE GENOMIC DNA]</scope>
</reference>
<keyword evidence="1" id="KW-1133">Transmembrane helix</keyword>
<dbReference type="Proteomes" id="UP001054945">
    <property type="component" value="Unassembled WGS sequence"/>
</dbReference>
<evidence type="ECO:0000256" key="1">
    <source>
        <dbReference type="SAM" id="Phobius"/>
    </source>
</evidence>
<evidence type="ECO:0000313" key="2">
    <source>
        <dbReference type="EMBL" id="GIY65701.1"/>
    </source>
</evidence>
<name>A0AAV4V6Y9_CAEEX</name>
<gene>
    <name evidence="2" type="ORF">CEXT_161271</name>
</gene>
<feature type="transmembrane region" description="Helical" evidence="1">
    <location>
        <begin position="147"/>
        <end position="167"/>
    </location>
</feature>
<keyword evidence="1" id="KW-0472">Membrane</keyword>
<dbReference type="EMBL" id="BPLR01014020">
    <property type="protein sequence ID" value="GIY65701.1"/>
    <property type="molecule type" value="Genomic_DNA"/>
</dbReference>
<accession>A0AAV4V6Y9</accession>
<organism evidence="2 3">
    <name type="scientific">Caerostris extrusa</name>
    <name type="common">Bark spider</name>
    <name type="synonym">Caerostris bankana</name>
    <dbReference type="NCBI Taxonomy" id="172846"/>
    <lineage>
        <taxon>Eukaryota</taxon>
        <taxon>Metazoa</taxon>
        <taxon>Ecdysozoa</taxon>
        <taxon>Arthropoda</taxon>
        <taxon>Chelicerata</taxon>
        <taxon>Arachnida</taxon>
        <taxon>Araneae</taxon>
        <taxon>Araneomorphae</taxon>
        <taxon>Entelegynae</taxon>
        <taxon>Araneoidea</taxon>
        <taxon>Araneidae</taxon>
        <taxon>Caerostris</taxon>
    </lineage>
</organism>
<proteinExistence type="predicted"/>
<evidence type="ECO:0000313" key="3">
    <source>
        <dbReference type="Proteomes" id="UP001054945"/>
    </source>
</evidence>
<keyword evidence="1" id="KW-0812">Transmembrane</keyword>
<protein>
    <submittedName>
        <fullName evidence="2">Uncharacterized protein</fullName>
    </submittedName>
</protein>
<dbReference type="AlphaFoldDB" id="A0AAV4V6Y9"/>